<feature type="domain" description="VWFD" evidence="7">
    <location>
        <begin position="1"/>
        <end position="115"/>
    </location>
</feature>
<name>A0A8C1PPI5_CYPCA</name>
<dbReference type="Pfam" id="PF08742">
    <property type="entry name" value="C8"/>
    <property type="match status" value="2"/>
</dbReference>
<keyword evidence="3" id="KW-0472">Membrane</keyword>
<organism evidence="8 9">
    <name type="scientific">Cyprinus carpio</name>
    <name type="common">Common carp</name>
    <dbReference type="NCBI Taxonomy" id="7962"/>
    <lineage>
        <taxon>Eukaryota</taxon>
        <taxon>Metazoa</taxon>
        <taxon>Chordata</taxon>
        <taxon>Craniata</taxon>
        <taxon>Vertebrata</taxon>
        <taxon>Euteleostomi</taxon>
        <taxon>Actinopterygii</taxon>
        <taxon>Neopterygii</taxon>
        <taxon>Teleostei</taxon>
        <taxon>Ostariophysi</taxon>
        <taxon>Cypriniformes</taxon>
        <taxon>Cyprinidae</taxon>
        <taxon>Cyprininae</taxon>
        <taxon>Cyprinus</taxon>
    </lineage>
</organism>
<dbReference type="Pfam" id="PF00094">
    <property type="entry name" value="VWD"/>
    <property type="match status" value="2"/>
</dbReference>
<dbReference type="InterPro" id="IPR002919">
    <property type="entry name" value="TIL_dom"/>
</dbReference>
<dbReference type="PANTHER" id="PTHR46160">
    <property type="entry name" value="ALPHA-TECTORIN-RELATED"/>
    <property type="match status" value="1"/>
</dbReference>
<dbReference type="InterPro" id="IPR025615">
    <property type="entry name" value="TILa_dom"/>
</dbReference>
<evidence type="ECO:0000256" key="3">
    <source>
        <dbReference type="ARBA" id="ARBA00023136"/>
    </source>
</evidence>
<feature type="chain" id="PRO_5034251088" description="VWFD domain-containing protein" evidence="6">
    <location>
        <begin position="19"/>
        <end position="578"/>
    </location>
</feature>
<evidence type="ECO:0000256" key="5">
    <source>
        <dbReference type="ARBA" id="ARBA00023180"/>
    </source>
</evidence>
<dbReference type="Gene3D" id="2.10.25.10">
    <property type="entry name" value="Laminin"/>
    <property type="match status" value="1"/>
</dbReference>
<evidence type="ECO:0000256" key="2">
    <source>
        <dbReference type="ARBA" id="ARBA00022729"/>
    </source>
</evidence>
<keyword evidence="9" id="KW-1185">Reference proteome</keyword>
<sequence length="578" mass="63443">MMLIFLISSFYNIVQVNGSFAATPFTLRNGSIQVYQSGFTLAISTDFGLLVTYDAYSYVSISVPHDYFNSTCGLCGNFNLHPEDDFRSPSGEVLSSDVDFANSWKVQSDTDPECHNVRCTGLACAVCATDEMALYSDSNHCGILGDVFGPFADCHSVHAPQTYIENCVYDLCLGGGYQPILCQALNVYATQCQQQGVQLDQWRQQGFCGRHRTGCPATCSNPSAPTNCPLPSQESCICDPGYILSAGECVPEANCGCSFEGFYYAEGQSVVLDGDCGRQCVCSSMSMTCHQHQCGQAEVCRVHDGVRGCRPTGYATCSVEDLGSYHTFDGLSFRYPGACGLTLARVMGPSPLPHFVLMVEKVPRGLQDFSRFLKFEAGGIQVSIEMGEGSNVKVRQNMKSLSFYLIQEHNFIIFEIQIADWPHIVRITAPSTYSGTLGGLCGNFNGDIADEFYTPDAVLLNDTLLFADSWRDGSLSAHCEDPNDSWEPGHYQNSSQFIEHCSIMTKHDGPFAECSREIDPQQRIADCVQLLEQTQGAREALCEALRGYMLLCQQNGIAVEEWRSATHCGKHQVLDLLT</sequence>
<evidence type="ECO:0000259" key="7">
    <source>
        <dbReference type="PROSITE" id="PS51233"/>
    </source>
</evidence>
<dbReference type="PROSITE" id="PS51233">
    <property type="entry name" value="VWFD"/>
    <property type="match status" value="2"/>
</dbReference>
<keyword evidence="5" id="KW-0325">Glycoprotein</keyword>
<evidence type="ECO:0000313" key="9">
    <source>
        <dbReference type="Proteomes" id="UP000694427"/>
    </source>
</evidence>
<reference evidence="8" key="2">
    <citation type="submission" date="2025-09" db="UniProtKB">
        <authorList>
            <consortium name="Ensembl"/>
        </authorList>
    </citation>
    <scope>IDENTIFICATION</scope>
</reference>
<evidence type="ECO:0000256" key="4">
    <source>
        <dbReference type="ARBA" id="ARBA00023157"/>
    </source>
</evidence>
<dbReference type="GO" id="GO:0016020">
    <property type="term" value="C:membrane"/>
    <property type="evidence" value="ECO:0007669"/>
    <property type="project" value="UniProtKB-SubCell"/>
</dbReference>
<dbReference type="InterPro" id="IPR014853">
    <property type="entry name" value="VWF/SSPO/ZAN-like_Cys-rich_dom"/>
</dbReference>
<dbReference type="Pfam" id="PF01826">
    <property type="entry name" value="TIL"/>
    <property type="match status" value="1"/>
</dbReference>
<dbReference type="SUPFAM" id="SSF57567">
    <property type="entry name" value="Serine protease inhibitors"/>
    <property type="match status" value="1"/>
</dbReference>
<feature type="domain" description="VWFD" evidence="7">
    <location>
        <begin position="315"/>
        <end position="480"/>
    </location>
</feature>
<dbReference type="CDD" id="cd19941">
    <property type="entry name" value="TIL"/>
    <property type="match status" value="1"/>
</dbReference>
<comment type="subcellular location">
    <subcellularLocation>
        <location evidence="1">Membrane</location>
    </subcellularLocation>
</comment>
<dbReference type="InterPro" id="IPR036084">
    <property type="entry name" value="Ser_inhib-like_sf"/>
</dbReference>
<dbReference type="AlphaFoldDB" id="A0A8C1PPI5"/>
<dbReference type="SMART" id="SM00216">
    <property type="entry name" value="VWD"/>
    <property type="match status" value="1"/>
</dbReference>
<dbReference type="Ensembl" id="ENSCCRT00010122726.1">
    <property type="protein sequence ID" value="ENSCCRP00010110300.1"/>
    <property type="gene ID" value="ENSCCRG00010048617.1"/>
</dbReference>
<keyword evidence="4" id="KW-1015">Disulfide bond</keyword>
<dbReference type="InterPro" id="IPR052749">
    <property type="entry name" value="Alpha-tectorin"/>
</dbReference>
<dbReference type="Pfam" id="PF12714">
    <property type="entry name" value="TILa"/>
    <property type="match status" value="1"/>
</dbReference>
<dbReference type="PANTHER" id="PTHR46160:SF9">
    <property type="entry name" value="PROTEIN PRY2-RELATED"/>
    <property type="match status" value="1"/>
</dbReference>
<evidence type="ECO:0000256" key="1">
    <source>
        <dbReference type="ARBA" id="ARBA00004370"/>
    </source>
</evidence>
<proteinExistence type="predicted"/>
<reference evidence="8" key="1">
    <citation type="submission" date="2025-08" db="UniProtKB">
        <authorList>
            <consortium name="Ensembl"/>
        </authorList>
    </citation>
    <scope>IDENTIFICATION</scope>
</reference>
<evidence type="ECO:0000313" key="8">
    <source>
        <dbReference type="Ensembl" id="ENSCCRP00010110300.1"/>
    </source>
</evidence>
<dbReference type="SMART" id="SM00832">
    <property type="entry name" value="C8"/>
    <property type="match status" value="2"/>
</dbReference>
<accession>A0A8C1PPI5</accession>
<dbReference type="InterPro" id="IPR001846">
    <property type="entry name" value="VWF_type-D"/>
</dbReference>
<dbReference type="Proteomes" id="UP000694427">
    <property type="component" value="Unplaced"/>
</dbReference>
<keyword evidence="2 6" id="KW-0732">Signal</keyword>
<evidence type="ECO:0000256" key="6">
    <source>
        <dbReference type="SAM" id="SignalP"/>
    </source>
</evidence>
<feature type="signal peptide" evidence="6">
    <location>
        <begin position="1"/>
        <end position="18"/>
    </location>
</feature>
<protein>
    <recommendedName>
        <fullName evidence="7">VWFD domain-containing protein</fullName>
    </recommendedName>
</protein>